<evidence type="ECO:0000313" key="2">
    <source>
        <dbReference type="Proteomes" id="UP000680020"/>
    </source>
</evidence>
<evidence type="ECO:0000313" key="1">
    <source>
        <dbReference type="EMBL" id="MBS7825233.1"/>
    </source>
</evidence>
<proteinExistence type="predicted"/>
<dbReference type="GeneID" id="58264681"/>
<organism evidence="1 2">
    <name type="scientific">Wohlfahrtiimonas chitiniclastica</name>
    <dbReference type="NCBI Taxonomy" id="400946"/>
    <lineage>
        <taxon>Bacteria</taxon>
        <taxon>Pseudomonadati</taxon>
        <taxon>Pseudomonadota</taxon>
        <taxon>Gammaproteobacteria</taxon>
        <taxon>Cardiobacteriales</taxon>
        <taxon>Ignatzschineriaceae</taxon>
        <taxon>Wohlfahrtiimonas</taxon>
    </lineage>
</organism>
<accession>A0AB35C1I9</accession>
<protein>
    <submittedName>
        <fullName evidence="1">Uncharacterized protein</fullName>
    </submittedName>
</protein>
<dbReference type="EMBL" id="JAGIBU010000008">
    <property type="protein sequence ID" value="MBS7825233.1"/>
    <property type="molecule type" value="Genomic_DNA"/>
</dbReference>
<dbReference type="RefSeq" id="WP_094491838.1">
    <property type="nucleotide sequence ID" value="NZ_JAGIBT010000009.1"/>
</dbReference>
<sequence>MIQIDNLPYIIGSPLDLVRIIQQIVKDEDHALYYLGLSSPSDVENCIDQAALDIARNPLIALYFACIDYGPNDGEILVYHVPNHAVVKGNITQDAALQLTERGTFVFVNDQQNNAARLAHDSLTNAPIEIIVDQAAKPHIIRELDKLGISTQTLFPEMI</sequence>
<gene>
    <name evidence="1" type="ORF">J7561_08455</name>
</gene>
<reference evidence="1" key="1">
    <citation type="submission" date="2021-03" db="EMBL/GenBank/DDBJ databases">
        <title>Identification and antibiotic profiling of Wohlfahrtiimonas chitiniclastica, an underestimated human pathogen.</title>
        <authorList>
            <person name="Kopf A."/>
            <person name="Bunk B."/>
            <person name="Coldewey S."/>
            <person name="Gunzer F."/>
            <person name="Riedel T."/>
            <person name="Schroettner P."/>
        </authorList>
    </citation>
    <scope>NUCLEOTIDE SEQUENCE</scope>
    <source>
        <strain evidence="1">DSM 100917</strain>
    </source>
</reference>
<comment type="caution">
    <text evidence="1">The sequence shown here is derived from an EMBL/GenBank/DDBJ whole genome shotgun (WGS) entry which is preliminary data.</text>
</comment>
<dbReference type="AlphaFoldDB" id="A0AB35C1I9"/>
<name>A0AB35C1I9_9GAMM</name>
<dbReference type="Proteomes" id="UP000680020">
    <property type="component" value="Unassembled WGS sequence"/>
</dbReference>